<dbReference type="InterPro" id="IPR017871">
    <property type="entry name" value="ABC_transporter-like_CS"/>
</dbReference>
<dbReference type="KEGG" id="mend:L6E24_07865"/>
<dbReference type="SUPFAM" id="SSF52540">
    <property type="entry name" value="P-loop containing nucleoside triphosphate hydrolases"/>
    <property type="match status" value="1"/>
</dbReference>
<keyword evidence="2" id="KW-0547">Nucleotide-binding</keyword>
<accession>A0A9E7PMC8</accession>
<dbReference type="AlphaFoldDB" id="A0A9E7PMC8"/>
<evidence type="ECO:0000313" key="6">
    <source>
        <dbReference type="Proteomes" id="UP001060368"/>
    </source>
</evidence>
<name>A0A9E7PMC8_9EURY</name>
<dbReference type="SMART" id="SM00382">
    <property type="entry name" value="AAA"/>
    <property type="match status" value="1"/>
</dbReference>
<dbReference type="GO" id="GO:0005524">
    <property type="term" value="F:ATP binding"/>
    <property type="evidence" value="ECO:0007669"/>
    <property type="project" value="UniProtKB-KW"/>
</dbReference>
<dbReference type="InterPro" id="IPR003593">
    <property type="entry name" value="AAA+_ATPase"/>
</dbReference>
<evidence type="ECO:0000256" key="2">
    <source>
        <dbReference type="ARBA" id="ARBA00022741"/>
    </source>
</evidence>
<reference evidence="5" key="1">
    <citation type="submission" date="2022-04" db="EMBL/GenBank/DDBJ databases">
        <title>Complete genome of Methanoplanus endosymbiosus DSM 3599.</title>
        <authorList>
            <person name="Chen S.-C."/>
            <person name="You Y.-T."/>
            <person name="Zhou Y.-Z."/>
            <person name="Lai M.-C."/>
        </authorList>
    </citation>
    <scope>NUCLEOTIDE SEQUENCE</scope>
    <source>
        <strain evidence="5">DSM 3599</strain>
    </source>
</reference>
<dbReference type="InterPro" id="IPR003439">
    <property type="entry name" value="ABC_transporter-like_ATP-bd"/>
</dbReference>
<dbReference type="Gene3D" id="3.40.50.300">
    <property type="entry name" value="P-loop containing nucleotide triphosphate hydrolases"/>
    <property type="match status" value="1"/>
</dbReference>
<dbReference type="EMBL" id="CP096115">
    <property type="protein sequence ID" value="UUX91296.1"/>
    <property type="molecule type" value="Genomic_DNA"/>
</dbReference>
<evidence type="ECO:0000256" key="1">
    <source>
        <dbReference type="ARBA" id="ARBA00022448"/>
    </source>
</evidence>
<dbReference type="GO" id="GO:0016887">
    <property type="term" value="F:ATP hydrolysis activity"/>
    <property type="evidence" value="ECO:0007669"/>
    <property type="project" value="InterPro"/>
</dbReference>
<keyword evidence="3 5" id="KW-0067">ATP-binding</keyword>
<dbReference type="Proteomes" id="UP001060368">
    <property type="component" value="Chromosome"/>
</dbReference>
<keyword evidence="1" id="KW-0813">Transport</keyword>
<proteinExistence type="predicted"/>
<dbReference type="PROSITE" id="PS50893">
    <property type="entry name" value="ABC_TRANSPORTER_2"/>
    <property type="match status" value="1"/>
</dbReference>
<dbReference type="PANTHER" id="PTHR43423">
    <property type="entry name" value="ABC TRANSPORTER I FAMILY MEMBER 17"/>
    <property type="match status" value="1"/>
</dbReference>
<dbReference type="RefSeq" id="WP_257741450.1">
    <property type="nucleotide sequence ID" value="NZ_CP096115.1"/>
</dbReference>
<dbReference type="PROSITE" id="PS00211">
    <property type="entry name" value="ABC_TRANSPORTER_1"/>
    <property type="match status" value="1"/>
</dbReference>
<feature type="domain" description="ABC transporter" evidence="4">
    <location>
        <begin position="13"/>
        <end position="226"/>
    </location>
</feature>
<protein>
    <submittedName>
        <fullName evidence="5">ATP-binding cassette domain-containing protein</fullName>
    </submittedName>
</protein>
<dbReference type="GeneID" id="74307608"/>
<keyword evidence="6" id="KW-1185">Reference proteome</keyword>
<evidence type="ECO:0000259" key="4">
    <source>
        <dbReference type="PROSITE" id="PS50893"/>
    </source>
</evidence>
<sequence length="226" mass="24716">MLSQNKGMTVPEIKADNISLKYGDANIFMGLSFSLFEGECLIITGPSGSGKSTLLRCLNRLIVPDEGSVYFRGGDISRPEATVIRRNIVLVGQTPSVFPGTVLDNLRLPFSFAANRDLESPDFGILAESCGLKRDILDRDAAKISGGEKQRVAVARALALRPSVLLLDEPTASLDGHSKLLMEDLISALNRERKITFIIVTHDADQAKRMGNRHMHLENGVLEEII</sequence>
<dbReference type="InterPro" id="IPR027417">
    <property type="entry name" value="P-loop_NTPase"/>
</dbReference>
<evidence type="ECO:0000256" key="3">
    <source>
        <dbReference type="ARBA" id="ARBA00022840"/>
    </source>
</evidence>
<dbReference type="Pfam" id="PF00005">
    <property type="entry name" value="ABC_tran"/>
    <property type="match status" value="1"/>
</dbReference>
<dbReference type="PANTHER" id="PTHR43423:SF1">
    <property type="entry name" value="ABC TRANSPORTER I FAMILY MEMBER 17"/>
    <property type="match status" value="1"/>
</dbReference>
<gene>
    <name evidence="5" type="ORF">L6E24_07865</name>
</gene>
<evidence type="ECO:0000313" key="5">
    <source>
        <dbReference type="EMBL" id="UUX91296.1"/>
    </source>
</evidence>
<organism evidence="5 6">
    <name type="scientific">Methanoplanus endosymbiosus</name>
    <dbReference type="NCBI Taxonomy" id="33865"/>
    <lineage>
        <taxon>Archaea</taxon>
        <taxon>Methanobacteriati</taxon>
        <taxon>Methanobacteriota</taxon>
        <taxon>Stenosarchaea group</taxon>
        <taxon>Methanomicrobia</taxon>
        <taxon>Methanomicrobiales</taxon>
        <taxon>Methanomicrobiaceae</taxon>
        <taxon>Methanoplanus</taxon>
    </lineage>
</organism>